<evidence type="ECO:0000256" key="6">
    <source>
        <dbReference type="ARBA" id="ARBA00017721"/>
    </source>
</evidence>
<dbReference type="GO" id="GO:0004523">
    <property type="term" value="F:RNA-DNA hybrid ribonuclease activity"/>
    <property type="evidence" value="ECO:0007669"/>
    <property type="project" value="UniProtKB-EC"/>
</dbReference>
<dbReference type="Gene3D" id="3.30.420.10">
    <property type="entry name" value="Ribonuclease H-like superfamily/Ribonuclease H"/>
    <property type="match status" value="1"/>
</dbReference>
<dbReference type="InterPro" id="IPR009027">
    <property type="entry name" value="Ribosomal_bL9/RNase_H1_N"/>
</dbReference>
<keyword evidence="8" id="KW-0479">Metal-binding</keyword>
<evidence type="ECO:0000256" key="5">
    <source>
        <dbReference type="ARBA" id="ARBA00012180"/>
    </source>
</evidence>
<organism evidence="14 15">
    <name type="scientific">Alkalibacterium putridalgicola</name>
    <dbReference type="NCBI Taxonomy" id="426703"/>
    <lineage>
        <taxon>Bacteria</taxon>
        <taxon>Bacillati</taxon>
        <taxon>Bacillota</taxon>
        <taxon>Bacilli</taxon>
        <taxon>Lactobacillales</taxon>
        <taxon>Carnobacteriaceae</taxon>
        <taxon>Alkalibacterium</taxon>
    </lineage>
</organism>
<reference evidence="14 15" key="1">
    <citation type="submission" date="2016-10" db="EMBL/GenBank/DDBJ databases">
        <authorList>
            <person name="de Groot N.N."/>
        </authorList>
    </citation>
    <scope>NUCLEOTIDE SEQUENCE [LARGE SCALE GENOMIC DNA]</scope>
    <source>
        <strain evidence="14 15">DSM 19182</strain>
    </source>
</reference>
<evidence type="ECO:0000256" key="10">
    <source>
        <dbReference type="ARBA" id="ARBA00022801"/>
    </source>
</evidence>
<dbReference type="GO" id="GO:0043137">
    <property type="term" value="P:DNA replication, removal of RNA primer"/>
    <property type="evidence" value="ECO:0007669"/>
    <property type="project" value="TreeGrafter"/>
</dbReference>
<evidence type="ECO:0000313" key="15">
    <source>
        <dbReference type="Proteomes" id="UP000198548"/>
    </source>
</evidence>
<feature type="domain" description="RNase H type-1" evidence="12">
    <location>
        <begin position="59"/>
        <end position="197"/>
    </location>
</feature>
<dbReference type="EMBL" id="FOBL01000013">
    <property type="protein sequence ID" value="SEL86530.1"/>
    <property type="molecule type" value="Genomic_DNA"/>
</dbReference>
<dbReference type="CDD" id="cd09277">
    <property type="entry name" value="RNase_HI_bacteria_like"/>
    <property type="match status" value="1"/>
</dbReference>
<dbReference type="Proteomes" id="UP000321425">
    <property type="component" value="Unassembled WGS sequence"/>
</dbReference>
<dbReference type="PANTHER" id="PTHR10642:SF26">
    <property type="entry name" value="RIBONUCLEASE H1"/>
    <property type="match status" value="1"/>
</dbReference>
<dbReference type="OrthoDB" id="9811552at2"/>
<keyword evidence="16" id="KW-1185">Reference proteome</keyword>
<evidence type="ECO:0000256" key="1">
    <source>
        <dbReference type="ARBA" id="ARBA00000077"/>
    </source>
</evidence>
<evidence type="ECO:0000256" key="8">
    <source>
        <dbReference type="ARBA" id="ARBA00022723"/>
    </source>
</evidence>
<dbReference type="GO" id="GO:0046872">
    <property type="term" value="F:metal ion binding"/>
    <property type="evidence" value="ECO:0007669"/>
    <property type="project" value="UniProtKB-KW"/>
</dbReference>
<dbReference type="InterPro" id="IPR050092">
    <property type="entry name" value="RNase_H"/>
</dbReference>
<evidence type="ECO:0000256" key="2">
    <source>
        <dbReference type="ARBA" id="ARBA00001946"/>
    </source>
</evidence>
<dbReference type="InterPro" id="IPR012337">
    <property type="entry name" value="RNaseH-like_sf"/>
</dbReference>
<gene>
    <name evidence="13" type="ORF">APU01nite_02160</name>
    <name evidence="14" type="ORF">SAMN04488100_11357</name>
</gene>
<dbReference type="SUPFAM" id="SSF53098">
    <property type="entry name" value="Ribonuclease H-like"/>
    <property type="match status" value="1"/>
</dbReference>
<evidence type="ECO:0000259" key="12">
    <source>
        <dbReference type="PROSITE" id="PS50879"/>
    </source>
</evidence>
<evidence type="ECO:0000256" key="9">
    <source>
        <dbReference type="ARBA" id="ARBA00022759"/>
    </source>
</evidence>
<dbReference type="InterPro" id="IPR011320">
    <property type="entry name" value="RNase_H1_N"/>
</dbReference>
<comment type="cofactor">
    <cofactor evidence="2">
        <name>Mg(2+)</name>
        <dbReference type="ChEBI" id="CHEBI:18420"/>
    </cofactor>
</comment>
<protein>
    <recommendedName>
        <fullName evidence="6">Ribonuclease H</fullName>
        <ecNumber evidence="5">3.1.26.4</ecNumber>
    </recommendedName>
</protein>
<keyword evidence="10" id="KW-0378">Hydrolase</keyword>
<dbReference type="InterPro" id="IPR036397">
    <property type="entry name" value="RNaseH_sf"/>
</dbReference>
<name>A0A1H7TNW1_9LACT</name>
<evidence type="ECO:0000256" key="11">
    <source>
        <dbReference type="ARBA" id="ARBA00022842"/>
    </source>
</evidence>
<dbReference type="GO" id="GO:0003676">
    <property type="term" value="F:nucleic acid binding"/>
    <property type="evidence" value="ECO:0007669"/>
    <property type="project" value="InterPro"/>
</dbReference>
<dbReference type="EMBL" id="BJUX01000002">
    <property type="protein sequence ID" value="GEK88177.1"/>
    <property type="molecule type" value="Genomic_DNA"/>
</dbReference>
<dbReference type="Gene3D" id="3.40.970.10">
    <property type="entry name" value="Ribonuclease H1, N-terminal domain"/>
    <property type="match status" value="1"/>
</dbReference>
<comment type="function">
    <text evidence="3">Endonuclease that specifically degrades the RNA of RNA-DNA hybrids.</text>
</comment>
<keyword evidence="11" id="KW-0460">Magnesium</keyword>
<dbReference type="PROSITE" id="PS50879">
    <property type="entry name" value="RNASE_H_1"/>
    <property type="match status" value="1"/>
</dbReference>
<evidence type="ECO:0000256" key="4">
    <source>
        <dbReference type="ARBA" id="ARBA00005300"/>
    </source>
</evidence>
<dbReference type="STRING" id="426703.SAMN04488100_11357"/>
<dbReference type="FunFam" id="3.40.970.10:FF:000002">
    <property type="entry name" value="Ribonuclease H"/>
    <property type="match status" value="1"/>
</dbReference>
<evidence type="ECO:0000256" key="7">
    <source>
        <dbReference type="ARBA" id="ARBA00022722"/>
    </source>
</evidence>
<dbReference type="EC" id="3.1.26.4" evidence="5"/>
<evidence type="ECO:0000256" key="3">
    <source>
        <dbReference type="ARBA" id="ARBA00004065"/>
    </source>
</evidence>
<comment type="similarity">
    <text evidence="4">Belongs to the RNase H family.</text>
</comment>
<dbReference type="Proteomes" id="UP000198548">
    <property type="component" value="Unassembled WGS sequence"/>
</dbReference>
<comment type="catalytic activity">
    <reaction evidence="1">
        <text>Endonucleolytic cleavage to 5'-phosphomonoester.</text>
        <dbReference type="EC" id="3.1.26.4"/>
    </reaction>
</comment>
<dbReference type="Pfam" id="PF01693">
    <property type="entry name" value="Cauli_VI"/>
    <property type="match status" value="1"/>
</dbReference>
<dbReference type="SUPFAM" id="SSF55658">
    <property type="entry name" value="L9 N-domain-like"/>
    <property type="match status" value="1"/>
</dbReference>
<dbReference type="AlphaFoldDB" id="A0A1H7TNW1"/>
<keyword evidence="9" id="KW-0255">Endonuclease</keyword>
<dbReference type="InterPro" id="IPR037056">
    <property type="entry name" value="RNase_H1_N_sf"/>
</dbReference>
<sequence length="200" mass="22687">MPKKYYAVKKGRKPGIYSTWPDAQKQVSGYPSAQFKSFQTEREAQEYVNGDLETPSLVTPDSLVAYVDGSFDKRTQTYSYGVVLLKNNKVLAELNNSARDPEYAESFQIAGECFGALNAIKWAIDNSYKDIIIYYDYLGIEMWATGQWKANKTVSKDYVKFFKAFKNKINISFVKVKAHTGVIYNERADELAKQALTTSS</sequence>
<dbReference type="RefSeq" id="WP_091488030.1">
    <property type="nucleotide sequence ID" value="NZ_BJUX01000002.1"/>
</dbReference>
<dbReference type="Pfam" id="PF00075">
    <property type="entry name" value="RNase_H"/>
    <property type="match status" value="1"/>
</dbReference>
<keyword evidence="7" id="KW-0540">Nuclease</keyword>
<dbReference type="InterPro" id="IPR002156">
    <property type="entry name" value="RNaseH_domain"/>
</dbReference>
<reference evidence="13 16" key="2">
    <citation type="submission" date="2019-07" db="EMBL/GenBank/DDBJ databases">
        <title>Whole genome shotgun sequence of Alkalibacterium putridalgicola NBRC 103243.</title>
        <authorList>
            <person name="Hosoyama A."/>
            <person name="Uohara A."/>
            <person name="Ohji S."/>
            <person name="Ichikawa N."/>
        </authorList>
    </citation>
    <scope>NUCLEOTIDE SEQUENCE [LARGE SCALE GENOMIC DNA]</scope>
    <source>
        <strain evidence="13 16">NBRC 103243</strain>
    </source>
</reference>
<evidence type="ECO:0000313" key="13">
    <source>
        <dbReference type="EMBL" id="GEK88177.1"/>
    </source>
</evidence>
<accession>A0A1H7TNW1</accession>
<proteinExistence type="inferred from homology"/>
<dbReference type="PANTHER" id="PTHR10642">
    <property type="entry name" value="RIBONUCLEASE H1"/>
    <property type="match status" value="1"/>
</dbReference>
<evidence type="ECO:0000313" key="16">
    <source>
        <dbReference type="Proteomes" id="UP000321425"/>
    </source>
</evidence>
<evidence type="ECO:0000313" key="14">
    <source>
        <dbReference type="EMBL" id="SEL86530.1"/>
    </source>
</evidence>